<name>A0A498R2U0_9FIRM</name>
<dbReference type="RefSeq" id="WP_126720559.1">
    <property type="nucleotide sequence ID" value="NZ_UPPP01000052.1"/>
</dbReference>
<gene>
    <name evidence="1" type="ORF">LUCI_0296</name>
</gene>
<dbReference type="Proteomes" id="UP000277811">
    <property type="component" value="Unassembled WGS sequence"/>
</dbReference>
<protein>
    <submittedName>
        <fullName evidence="1">Uncharacterized protein</fullName>
    </submittedName>
</protein>
<accession>A0A498R2U0</accession>
<reference evidence="1 2" key="1">
    <citation type="submission" date="2018-06" db="EMBL/GenBank/DDBJ databases">
        <authorList>
            <person name="Strepis N."/>
        </authorList>
    </citation>
    <scope>NUCLEOTIDE SEQUENCE [LARGE SCALE GENOMIC DNA]</scope>
    <source>
        <strain evidence="1">LUCI</strain>
    </source>
</reference>
<sequence>MEKFDLQCFTEDTTAAASASSDVTAVDTSSTDSVKTIVSEIVAEIVTAVQTETSNVLSEATRKKIEHWTEEIATTDSDFVKFRDELYIILASGASLTVINAVKKALSKLS</sequence>
<dbReference type="EMBL" id="UPPP01000052">
    <property type="protein sequence ID" value="VBB05090.1"/>
    <property type="molecule type" value="Genomic_DNA"/>
</dbReference>
<dbReference type="AlphaFoldDB" id="A0A498R2U0"/>
<organism evidence="1 2">
    <name type="scientific">Lucifera butyrica</name>
    <dbReference type="NCBI Taxonomy" id="1351585"/>
    <lineage>
        <taxon>Bacteria</taxon>
        <taxon>Bacillati</taxon>
        <taxon>Bacillota</taxon>
        <taxon>Negativicutes</taxon>
        <taxon>Veillonellales</taxon>
        <taxon>Veillonellaceae</taxon>
        <taxon>Lucifera</taxon>
    </lineage>
</organism>
<evidence type="ECO:0000313" key="1">
    <source>
        <dbReference type="EMBL" id="VBB05090.1"/>
    </source>
</evidence>
<evidence type="ECO:0000313" key="2">
    <source>
        <dbReference type="Proteomes" id="UP000277811"/>
    </source>
</evidence>
<keyword evidence="2" id="KW-1185">Reference proteome</keyword>
<proteinExistence type="predicted"/>